<dbReference type="GO" id="GO:0120147">
    <property type="term" value="F:formylglycine-generating oxidase activity"/>
    <property type="evidence" value="ECO:0007669"/>
    <property type="project" value="TreeGrafter"/>
</dbReference>
<dbReference type="InterPro" id="IPR051043">
    <property type="entry name" value="Sulfatase_Mod_Factor_Kinase"/>
</dbReference>
<dbReference type="InterPro" id="IPR016187">
    <property type="entry name" value="CTDL_fold"/>
</dbReference>
<evidence type="ECO:0000259" key="1">
    <source>
        <dbReference type="Pfam" id="PF03781"/>
    </source>
</evidence>
<comment type="caution">
    <text evidence="2">The sequence shown here is derived from an EMBL/GenBank/DDBJ whole genome shotgun (WGS) entry which is preliminary data.</text>
</comment>
<gene>
    <name evidence="2" type="ORF">S12H4_15903</name>
</gene>
<accession>X1T3X9</accession>
<dbReference type="SUPFAM" id="SSF56436">
    <property type="entry name" value="C-type lectin-like"/>
    <property type="match status" value="1"/>
</dbReference>
<dbReference type="PANTHER" id="PTHR23150:SF19">
    <property type="entry name" value="FORMYLGLYCINE-GENERATING ENZYME"/>
    <property type="match status" value="1"/>
</dbReference>
<sequence length="280" mass="31144">MLGKSIQSSRRRYAGVLSRAVIVPPLLLAAMLICASVSQTAEAVGDLQITADPGLRVYLDEEDNFVGKTNEYDDGLYLEGLPVGSHAVIIKKSGFLPGRFMIEIKSGRTIELTVGELKPDITIEQKGEAKEAEVEAEVGSLKIRSVPLKCDIRFLDRTINKEKDEVVIEGIPVGTYPIEFWRREETLTHQVTILANSELELLVHFRDRKVLQTRTLAATRGEMVLIPAGEFLMGSDDGGDDEKPVHKVYLDAYYIDKYEVTNLQFSRFLTEKGNQKEGGA</sequence>
<dbReference type="InterPro" id="IPR042095">
    <property type="entry name" value="SUMF_sf"/>
</dbReference>
<evidence type="ECO:0000313" key="2">
    <source>
        <dbReference type="EMBL" id="GAI74739.1"/>
    </source>
</evidence>
<dbReference type="EMBL" id="BARW01007669">
    <property type="protein sequence ID" value="GAI74739.1"/>
    <property type="molecule type" value="Genomic_DNA"/>
</dbReference>
<dbReference type="PANTHER" id="PTHR23150">
    <property type="entry name" value="SULFATASE MODIFYING FACTOR 1, 2"/>
    <property type="match status" value="1"/>
</dbReference>
<protein>
    <recommendedName>
        <fullName evidence="1">Sulfatase-modifying factor enzyme-like domain-containing protein</fullName>
    </recommendedName>
</protein>
<organism evidence="2">
    <name type="scientific">marine sediment metagenome</name>
    <dbReference type="NCBI Taxonomy" id="412755"/>
    <lineage>
        <taxon>unclassified sequences</taxon>
        <taxon>metagenomes</taxon>
        <taxon>ecological metagenomes</taxon>
    </lineage>
</organism>
<proteinExistence type="predicted"/>
<feature type="domain" description="Sulfatase-modifying factor enzyme-like" evidence="1">
    <location>
        <begin position="222"/>
        <end position="276"/>
    </location>
</feature>
<feature type="non-terminal residue" evidence="2">
    <location>
        <position position="280"/>
    </location>
</feature>
<dbReference type="InterPro" id="IPR005532">
    <property type="entry name" value="SUMF_dom"/>
</dbReference>
<dbReference type="Gene3D" id="3.90.1580.10">
    <property type="entry name" value="paralog of FGE (formylglycine-generating enzyme)"/>
    <property type="match status" value="1"/>
</dbReference>
<reference evidence="2" key="1">
    <citation type="journal article" date="2014" name="Front. Microbiol.">
        <title>High frequency of phylogenetically diverse reductive dehalogenase-homologous genes in deep subseafloor sedimentary metagenomes.</title>
        <authorList>
            <person name="Kawai M."/>
            <person name="Futagami T."/>
            <person name="Toyoda A."/>
            <person name="Takaki Y."/>
            <person name="Nishi S."/>
            <person name="Hori S."/>
            <person name="Arai W."/>
            <person name="Tsubouchi T."/>
            <person name="Morono Y."/>
            <person name="Uchiyama I."/>
            <person name="Ito T."/>
            <person name="Fujiyama A."/>
            <person name="Inagaki F."/>
            <person name="Takami H."/>
        </authorList>
    </citation>
    <scope>NUCLEOTIDE SEQUENCE</scope>
    <source>
        <strain evidence="2">Expedition CK06-06</strain>
    </source>
</reference>
<dbReference type="AlphaFoldDB" id="X1T3X9"/>
<name>X1T3X9_9ZZZZ</name>
<dbReference type="Pfam" id="PF03781">
    <property type="entry name" value="FGE-sulfatase"/>
    <property type="match status" value="1"/>
</dbReference>